<name>A0A1H8Z0Y9_9ACTN</name>
<keyword evidence="2" id="KW-1185">Reference proteome</keyword>
<dbReference type="Gene3D" id="3.30.429.10">
    <property type="entry name" value="Macrophage Migration Inhibitory Factor"/>
    <property type="match status" value="1"/>
</dbReference>
<reference evidence="2" key="1">
    <citation type="submission" date="2016-10" db="EMBL/GenBank/DDBJ databases">
        <authorList>
            <person name="Varghese N."/>
            <person name="Submissions S."/>
        </authorList>
    </citation>
    <scope>NUCLEOTIDE SEQUENCE [LARGE SCALE GENOMIC DNA]</scope>
    <source>
        <strain evidence="2">CGMCC 4.6856</strain>
    </source>
</reference>
<organism evidence="1 2">
    <name type="scientific">Microlunatus flavus</name>
    <dbReference type="NCBI Taxonomy" id="1036181"/>
    <lineage>
        <taxon>Bacteria</taxon>
        <taxon>Bacillati</taxon>
        <taxon>Actinomycetota</taxon>
        <taxon>Actinomycetes</taxon>
        <taxon>Propionibacteriales</taxon>
        <taxon>Propionibacteriaceae</taxon>
        <taxon>Microlunatus</taxon>
    </lineage>
</organism>
<dbReference type="InterPro" id="IPR014347">
    <property type="entry name" value="Tautomerase/MIF_sf"/>
</dbReference>
<evidence type="ECO:0008006" key="3">
    <source>
        <dbReference type="Google" id="ProtNLM"/>
    </source>
</evidence>
<dbReference type="PANTHER" id="PTHR38460:SF1">
    <property type="entry name" value="TAUTOMERASE YOLI-RELATED"/>
    <property type="match status" value="1"/>
</dbReference>
<dbReference type="PANTHER" id="PTHR38460">
    <property type="entry name" value="TAUTOMERASE YOLI-RELATED"/>
    <property type="match status" value="1"/>
</dbReference>
<accession>A0A1H8Z0Y9</accession>
<dbReference type="SUPFAM" id="SSF55331">
    <property type="entry name" value="Tautomerase/MIF"/>
    <property type="match status" value="1"/>
</dbReference>
<proteinExistence type="predicted"/>
<dbReference type="RefSeq" id="WP_091177149.1">
    <property type="nucleotide sequence ID" value="NZ_FOFA01000001.1"/>
</dbReference>
<dbReference type="Proteomes" id="UP000198504">
    <property type="component" value="Unassembled WGS sequence"/>
</dbReference>
<protein>
    <recommendedName>
        <fullName evidence="3">Tautomerase enzyme</fullName>
    </recommendedName>
</protein>
<dbReference type="AlphaFoldDB" id="A0A1H8Z0Y9"/>
<dbReference type="EMBL" id="FOFA01000001">
    <property type="protein sequence ID" value="SEP58023.1"/>
    <property type="molecule type" value="Genomic_DNA"/>
</dbReference>
<dbReference type="STRING" id="1036181.SAMN05421756_10144"/>
<evidence type="ECO:0000313" key="1">
    <source>
        <dbReference type="EMBL" id="SEP58023.1"/>
    </source>
</evidence>
<dbReference type="InterPro" id="IPR037479">
    <property type="entry name" value="Tauto_MSAD"/>
</dbReference>
<dbReference type="OrthoDB" id="9804765at2"/>
<evidence type="ECO:0000313" key="2">
    <source>
        <dbReference type="Proteomes" id="UP000198504"/>
    </source>
</evidence>
<sequence>MPLIQIDLDAELYERAGDQLSDAVHAAQLAALDIPGDDLFQVFTPRPKGELRFDRTFGGVDRQQLVLVRVTMVHMYPVATKRRFLRPWPSASPRPASGVRTS</sequence>
<gene>
    <name evidence="1" type="ORF">SAMN05421756_10144</name>
</gene>